<accession>A0A645IYJ7</accession>
<evidence type="ECO:0000313" key="1">
    <source>
        <dbReference type="EMBL" id="MPN52293.1"/>
    </source>
</evidence>
<dbReference type="AlphaFoldDB" id="A0A645IYJ7"/>
<name>A0A645IYJ7_9ZZZZ</name>
<sequence length="153" mass="16695">MEFQRRDDVGTALGLAALQEGDAVRMCRQIRQQIGEPRTGLAILLPGALGRIQRAHPTVGCRFQVLGKRIGQGLTMQPDEFGLVVKQVQRAWCAGHVQPDHRLGLGRVMRLLGRERIHEICRTDGRDHAPPGQHAGDGQAAQTIAGIDQEVSA</sequence>
<protein>
    <submittedName>
        <fullName evidence="1">Uncharacterized protein</fullName>
    </submittedName>
</protein>
<proteinExistence type="predicted"/>
<gene>
    <name evidence="1" type="ORF">SDC9_199949</name>
</gene>
<comment type="caution">
    <text evidence="1">The sequence shown here is derived from an EMBL/GenBank/DDBJ whole genome shotgun (WGS) entry which is preliminary data.</text>
</comment>
<organism evidence="1">
    <name type="scientific">bioreactor metagenome</name>
    <dbReference type="NCBI Taxonomy" id="1076179"/>
    <lineage>
        <taxon>unclassified sequences</taxon>
        <taxon>metagenomes</taxon>
        <taxon>ecological metagenomes</taxon>
    </lineage>
</organism>
<reference evidence="1" key="1">
    <citation type="submission" date="2019-08" db="EMBL/GenBank/DDBJ databases">
        <authorList>
            <person name="Kucharzyk K."/>
            <person name="Murdoch R.W."/>
            <person name="Higgins S."/>
            <person name="Loffler F."/>
        </authorList>
    </citation>
    <scope>NUCLEOTIDE SEQUENCE</scope>
</reference>
<dbReference type="EMBL" id="VSSQ01118266">
    <property type="protein sequence ID" value="MPN52293.1"/>
    <property type="molecule type" value="Genomic_DNA"/>
</dbReference>